<evidence type="ECO:0000313" key="1">
    <source>
        <dbReference type="EMBL" id="KAK4748532.1"/>
    </source>
</evidence>
<dbReference type="AlphaFoldDB" id="A0AAN7GX87"/>
<protein>
    <submittedName>
        <fullName evidence="1">Uncharacterized protein</fullName>
    </submittedName>
</protein>
<sequence length="353" mass="38836">MKLSLNFPDRRERIPRCHVVEDDGQGGRDQQQPTLKARIPITVLFQPLAASVTATTAAPSDLSFSLSTNFHSGPSLKLSFTSNATPSSASSPFSVTLKSGLGLFGSPKDSPLTFSAHFPLSPSLRCSTPIFSLQFKPRIGHFSLHSSSFSNPQSSQAPIFKPLEASDSALISGFPRTVPHFNTADVHPRSDPVATIGPDFKTADAPMSWEELRLEPCSVNCKSSLNPNPAGNLDLIENCKNRGDVFSGVSFAARTAFPITKNLRMNFRWGVNLPGKSVGLTMPYLTIRKICLERDDEVKILEAERSEICGGDSELLKGLCMWMKRDLEVMRRENEDMKEYLEEMRSGVGKRLD</sequence>
<dbReference type="Proteomes" id="UP001345219">
    <property type="component" value="Chromosome 12"/>
</dbReference>
<comment type="caution">
    <text evidence="1">The sequence shown here is derived from an EMBL/GenBank/DDBJ whole genome shotgun (WGS) entry which is preliminary data.</text>
</comment>
<dbReference type="PANTHER" id="PTHR34285:SF6">
    <property type="entry name" value="TRANSMEMBRANE PROTEIN"/>
    <property type="match status" value="1"/>
</dbReference>
<accession>A0AAN7GX87</accession>
<reference evidence="1 2" key="1">
    <citation type="journal article" date="2023" name="Hortic Res">
        <title>Pangenome of water caltrop reveals structural variations and asymmetric subgenome divergence after allopolyploidization.</title>
        <authorList>
            <person name="Zhang X."/>
            <person name="Chen Y."/>
            <person name="Wang L."/>
            <person name="Yuan Y."/>
            <person name="Fang M."/>
            <person name="Shi L."/>
            <person name="Lu R."/>
            <person name="Comes H.P."/>
            <person name="Ma Y."/>
            <person name="Chen Y."/>
            <person name="Huang G."/>
            <person name="Zhou Y."/>
            <person name="Zheng Z."/>
            <person name="Qiu Y."/>
        </authorList>
    </citation>
    <scope>NUCLEOTIDE SEQUENCE [LARGE SCALE GENOMIC DNA]</scope>
    <source>
        <tissue evidence="1">Roots</tissue>
    </source>
</reference>
<dbReference type="PANTHER" id="PTHR34285">
    <property type="entry name" value="OS08G0510800 PROTEIN"/>
    <property type="match status" value="1"/>
</dbReference>
<name>A0AAN7GX87_9MYRT</name>
<organism evidence="1 2">
    <name type="scientific">Trapa incisa</name>
    <dbReference type="NCBI Taxonomy" id="236973"/>
    <lineage>
        <taxon>Eukaryota</taxon>
        <taxon>Viridiplantae</taxon>
        <taxon>Streptophyta</taxon>
        <taxon>Embryophyta</taxon>
        <taxon>Tracheophyta</taxon>
        <taxon>Spermatophyta</taxon>
        <taxon>Magnoliopsida</taxon>
        <taxon>eudicotyledons</taxon>
        <taxon>Gunneridae</taxon>
        <taxon>Pentapetalae</taxon>
        <taxon>rosids</taxon>
        <taxon>malvids</taxon>
        <taxon>Myrtales</taxon>
        <taxon>Lythraceae</taxon>
        <taxon>Trapa</taxon>
    </lineage>
</organism>
<evidence type="ECO:0000313" key="2">
    <source>
        <dbReference type="Proteomes" id="UP001345219"/>
    </source>
</evidence>
<gene>
    <name evidence="1" type="ORF">SAY87_015118</name>
</gene>
<dbReference type="EMBL" id="JAXIOK010000019">
    <property type="protein sequence ID" value="KAK4748532.1"/>
    <property type="molecule type" value="Genomic_DNA"/>
</dbReference>
<keyword evidence="2" id="KW-1185">Reference proteome</keyword>
<proteinExistence type="predicted"/>